<dbReference type="Pfam" id="PF00858">
    <property type="entry name" value="ASC"/>
    <property type="match status" value="1"/>
</dbReference>
<keyword evidence="2" id="KW-0813">Transport</keyword>
<organism evidence="16 17">
    <name type="scientific">Petromyzon marinus</name>
    <name type="common">Sea lamprey</name>
    <dbReference type="NCBI Taxonomy" id="7757"/>
    <lineage>
        <taxon>Eukaryota</taxon>
        <taxon>Metazoa</taxon>
        <taxon>Chordata</taxon>
        <taxon>Craniata</taxon>
        <taxon>Vertebrata</taxon>
        <taxon>Cyclostomata</taxon>
        <taxon>Hyperoartia</taxon>
        <taxon>Petromyzontiformes</taxon>
        <taxon>Petromyzontidae</taxon>
        <taxon>Petromyzon</taxon>
    </lineage>
</organism>
<comment type="similarity">
    <text evidence="14">Belongs to the amiloride-sensitive sodium channel (TC 1.A.6) family. SCNN1G subfamily.</text>
</comment>
<evidence type="ECO:0000256" key="2">
    <source>
        <dbReference type="ARBA" id="ARBA00022448"/>
    </source>
</evidence>
<dbReference type="PRINTS" id="PR01078">
    <property type="entry name" value="AMINACHANNEL"/>
</dbReference>
<dbReference type="InterPro" id="IPR020903">
    <property type="entry name" value="ENaC_CS"/>
</dbReference>
<keyword evidence="6 15" id="KW-1133">Transmembrane helix</keyword>
<keyword evidence="3" id="KW-0894">Sodium channel</keyword>
<keyword evidence="5 15" id="KW-0812">Transmembrane</keyword>
<keyword evidence="8" id="KW-0406">Ion transport</keyword>
<keyword evidence="10" id="KW-1015">Disulfide bond</keyword>
<keyword evidence="12" id="KW-0407">Ion channel</keyword>
<accession>A0AAJ7X237</accession>
<evidence type="ECO:0000256" key="8">
    <source>
        <dbReference type="ARBA" id="ARBA00023065"/>
    </source>
</evidence>
<reference evidence="17" key="1">
    <citation type="submission" date="2025-08" db="UniProtKB">
        <authorList>
            <consortium name="RefSeq"/>
        </authorList>
    </citation>
    <scope>IDENTIFICATION</scope>
    <source>
        <tissue evidence="17">Sperm</tissue>
    </source>
</reference>
<evidence type="ECO:0000313" key="16">
    <source>
        <dbReference type="Proteomes" id="UP001318040"/>
    </source>
</evidence>
<evidence type="ECO:0000256" key="4">
    <source>
        <dbReference type="ARBA" id="ARBA00022475"/>
    </source>
</evidence>
<keyword evidence="11" id="KW-0739">Sodium transport</keyword>
<dbReference type="InterPro" id="IPR001873">
    <property type="entry name" value="ENaC"/>
</dbReference>
<name>A0AAJ7X237_PETMA</name>
<feature type="transmembrane region" description="Helical" evidence="15">
    <location>
        <begin position="56"/>
        <end position="74"/>
    </location>
</feature>
<evidence type="ECO:0000256" key="6">
    <source>
        <dbReference type="ARBA" id="ARBA00022989"/>
    </source>
</evidence>
<dbReference type="GeneID" id="116946273"/>
<dbReference type="RefSeq" id="XP_032817208.1">
    <property type="nucleotide sequence ID" value="XM_032961317.1"/>
</dbReference>
<gene>
    <name evidence="17" type="primary">LOC116946273</name>
</gene>
<evidence type="ECO:0000256" key="10">
    <source>
        <dbReference type="ARBA" id="ARBA00023157"/>
    </source>
</evidence>
<evidence type="ECO:0000256" key="1">
    <source>
        <dbReference type="ARBA" id="ARBA00004424"/>
    </source>
</evidence>
<evidence type="ECO:0000256" key="15">
    <source>
        <dbReference type="SAM" id="Phobius"/>
    </source>
</evidence>
<dbReference type="Proteomes" id="UP001318040">
    <property type="component" value="Chromosome 26"/>
</dbReference>
<evidence type="ECO:0000256" key="9">
    <source>
        <dbReference type="ARBA" id="ARBA00023136"/>
    </source>
</evidence>
<evidence type="ECO:0000256" key="3">
    <source>
        <dbReference type="ARBA" id="ARBA00022461"/>
    </source>
</evidence>
<evidence type="ECO:0000256" key="5">
    <source>
        <dbReference type="ARBA" id="ARBA00022692"/>
    </source>
</evidence>
<dbReference type="InterPro" id="IPR004724">
    <property type="entry name" value="ENaC_chordates"/>
</dbReference>
<evidence type="ECO:0000256" key="11">
    <source>
        <dbReference type="ARBA" id="ARBA00023201"/>
    </source>
</evidence>
<evidence type="ECO:0000313" key="17">
    <source>
        <dbReference type="RefSeq" id="XP_032817208.1"/>
    </source>
</evidence>
<proteinExistence type="inferred from homology"/>
<keyword evidence="4" id="KW-1003">Cell membrane</keyword>
<protein>
    <submittedName>
        <fullName evidence="17">Amiloride-sensitive sodium channel subunit gamma-like isoform X2</fullName>
    </submittedName>
</protein>
<evidence type="ECO:0000256" key="12">
    <source>
        <dbReference type="ARBA" id="ARBA00023303"/>
    </source>
</evidence>
<dbReference type="PANTHER" id="PTHR11690:SF19">
    <property type="entry name" value="AMILORIDE-SENSITIVE SODIUM CHANNEL SUBUNIT GAMMA"/>
    <property type="match status" value="1"/>
</dbReference>
<sequence length="641" mass="71054">MASEGDSKRVLHRVKDTLKIDGPDPSITDLLDFYLNNTNMHGMRRIAVSKGPIKKTIWIVFSLIAVAMVFWQGIQLIQSFYSIAVSVTINYQKLPFPAITVCSLNPYKYNQSQALLEKLDRNTAVALHNIGIAVTNLSAAKRDDEPLPIPLVWLDTTVTNQTVVTDVISGKFHVVPGEVEMRSYFSQNYQSSEPLIAIEVCGEERKCIYNAFTSAIDAVIQWYRLHFINIMAIVPEKDKDKLGYSADEFIIDCLFSGTVCDPSTSFKKLQHPILGNCFTFNDGSDGKSLDIASAGIDYGLHMVLNTRQDNSLPYLAMGAGAKIGIHLQNTTPFIEAVGIDIPPAMESSLGLRVNDVQKLGDPYSDCTMDGSDIDVKSLYDSPYSVQTCQNSCFQWEMIKSCGCANYEQPLPEGSRFCNYDNNPGWEYCYYRLYDMYIKEELKCIQVCRQICSETEHEVTLSLADWPSKASKGWLLRALSKEQGLPANDTLKPSDIAIVNIYFKDLTQKTISESPASSIVTLLSNLGGLLGLWLSCSMLCVVEVLEIFCVDFPWILLKKLLTTCSSAFASLVRGPDPAPSVHFPVQLPVGGSPAEDPPTFHTAMQCPREPIPMPNTPPPQYNTLRLRQIAGYVPDGGSDGED</sequence>
<dbReference type="NCBIfam" id="TIGR00859">
    <property type="entry name" value="ENaC"/>
    <property type="match status" value="1"/>
</dbReference>
<comment type="subcellular location">
    <subcellularLocation>
        <location evidence="1">Apical cell membrane</location>
        <topology evidence="1">Multi-pass membrane protein</topology>
    </subcellularLocation>
</comment>
<keyword evidence="9 15" id="KW-0472">Membrane</keyword>
<keyword evidence="16" id="KW-1185">Reference proteome</keyword>
<evidence type="ECO:0000256" key="14">
    <source>
        <dbReference type="ARBA" id="ARBA00038067"/>
    </source>
</evidence>
<evidence type="ECO:0000256" key="13">
    <source>
        <dbReference type="ARBA" id="ARBA00036239"/>
    </source>
</evidence>
<dbReference type="GO" id="GO:0015280">
    <property type="term" value="F:ligand-gated sodium channel activity"/>
    <property type="evidence" value="ECO:0007669"/>
    <property type="project" value="InterPro"/>
</dbReference>
<dbReference type="Gene3D" id="2.60.470.10">
    <property type="entry name" value="Acid-sensing ion channels like domains"/>
    <property type="match status" value="1"/>
</dbReference>
<dbReference type="Gene3D" id="1.10.287.770">
    <property type="entry name" value="YojJ-like"/>
    <property type="match status" value="1"/>
</dbReference>
<dbReference type="PANTHER" id="PTHR11690">
    <property type="entry name" value="AMILORIDE-SENSITIVE SODIUM CHANNEL-RELATED"/>
    <property type="match status" value="1"/>
</dbReference>
<keyword evidence="7" id="KW-0915">Sodium</keyword>
<dbReference type="GO" id="GO:0016324">
    <property type="term" value="C:apical plasma membrane"/>
    <property type="evidence" value="ECO:0007669"/>
    <property type="project" value="UniProtKB-SubCell"/>
</dbReference>
<comment type="catalytic activity">
    <reaction evidence="13">
        <text>Na(+)(in) = Na(+)(out)</text>
        <dbReference type="Rhea" id="RHEA:34963"/>
        <dbReference type="ChEBI" id="CHEBI:29101"/>
    </reaction>
</comment>
<dbReference type="AlphaFoldDB" id="A0AAJ7X237"/>
<evidence type="ECO:0000256" key="7">
    <source>
        <dbReference type="ARBA" id="ARBA00023053"/>
    </source>
</evidence>
<dbReference type="PROSITE" id="PS01206">
    <property type="entry name" value="ASC"/>
    <property type="match status" value="1"/>
</dbReference>